<keyword evidence="1" id="KW-0732">Signal</keyword>
<evidence type="ECO:0000256" key="1">
    <source>
        <dbReference type="SAM" id="SignalP"/>
    </source>
</evidence>
<name>A0ABU7DUQ8_9TELE</name>
<organism evidence="2 3">
    <name type="scientific">Characodon lateralis</name>
    <dbReference type="NCBI Taxonomy" id="208331"/>
    <lineage>
        <taxon>Eukaryota</taxon>
        <taxon>Metazoa</taxon>
        <taxon>Chordata</taxon>
        <taxon>Craniata</taxon>
        <taxon>Vertebrata</taxon>
        <taxon>Euteleostomi</taxon>
        <taxon>Actinopterygii</taxon>
        <taxon>Neopterygii</taxon>
        <taxon>Teleostei</taxon>
        <taxon>Neoteleostei</taxon>
        <taxon>Acanthomorphata</taxon>
        <taxon>Ovalentaria</taxon>
        <taxon>Atherinomorphae</taxon>
        <taxon>Cyprinodontiformes</taxon>
        <taxon>Goodeidae</taxon>
        <taxon>Characodon</taxon>
    </lineage>
</organism>
<accession>A0ABU7DUQ8</accession>
<feature type="chain" id="PRO_5045765713" description="Interleukin-4" evidence="1">
    <location>
        <begin position="23"/>
        <end position="101"/>
    </location>
</feature>
<evidence type="ECO:0000313" key="3">
    <source>
        <dbReference type="Proteomes" id="UP001352852"/>
    </source>
</evidence>
<dbReference type="EMBL" id="JAHUTJ010036289">
    <property type="protein sequence ID" value="MED6278792.1"/>
    <property type="molecule type" value="Genomic_DNA"/>
</dbReference>
<dbReference type="Proteomes" id="UP001352852">
    <property type="component" value="Unassembled WGS sequence"/>
</dbReference>
<proteinExistence type="predicted"/>
<evidence type="ECO:0008006" key="4">
    <source>
        <dbReference type="Google" id="ProtNLM"/>
    </source>
</evidence>
<comment type="caution">
    <text evidence="2">The sequence shown here is derived from an EMBL/GenBank/DDBJ whole genome shotgun (WGS) entry which is preliminary data.</text>
</comment>
<reference evidence="2 3" key="1">
    <citation type="submission" date="2021-06" db="EMBL/GenBank/DDBJ databases">
        <authorList>
            <person name="Palmer J.M."/>
        </authorList>
    </citation>
    <scope>NUCLEOTIDE SEQUENCE [LARGE SCALE GENOMIC DNA]</scope>
    <source>
        <strain evidence="2 3">CL_MEX2019</strain>
        <tissue evidence="2">Muscle</tissue>
    </source>
</reference>
<protein>
    <recommendedName>
        <fullName evidence="4">Interleukin-4</fullName>
    </recommendedName>
</protein>
<keyword evidence="3" id="KW-1185">Reference proteome</keyword>
<feature type="signal peptide" evidence="1">
    <location>
        <begin position="1"/>
        <end position="22"/>
    </location>
</feature>
<evidence type="ECO:0000313" key="2">
    <source>
        <dbReference type="EMBL" id="MED6278792.1"/>
    </source>
</evidence>
<sequence>MPNDLIQTSITLSLLLVDLIHCSHIDASPSNRVKKICFNQLLSKMEQRNPKTCSKSLRPAAFSVTKKSGKKDKLQKSEIVKGHISSFYNLSFLNWVQACSS</sequence>
<gene>
    <name evidence="2" type="ORF">CHARACLAT_027564</name>
</gene>